<name>A0A1L7XHN5_9HELO</name>
<evidence type="ECO:0000259" key="2">
    <source>
        <dbReference type="PROSITE" id="PS50048"/>
    </source>
</evidence>
<evidence type="ECO:0000313" key="3">
    <source>
        <dbReference type="EMBL" id="CZR64542.1"/>
    </source>
</evidence>
<keyword evidence="4" id="KW-1185">Reference proteome</keyword>
<evidence type="ECO:0000313" key="4">
    <source>
        <dbReference type="Proteomes" id="UP000184330"/>
    </source>
</evidence>
<dbReference type="SMART" id="SM00066">
    <property type="entry name" value="GAL4"/>
    <property type="match status" value="1"/>
</dbReference>
<sequence length="752" mass="84792">MALVWEFSSPKLRSPEELREFYAIVLHRKNDVSRVVESSSTSSQSWAYLAGGRALSSSSTSLFSSHARTASSATSISDTKCPAALSTSTTHKVTLGQLVLRGSHPLCQQNVHRDTSGIVSGSGEANVGLESQSREAECGAGPLRDSIGEELYLLKSVRLDSGCQYCREHSLSCDRVKPSCWNCEQNIRHCLYQGGEGDAVQGLGCSSDETRIEPGTDDMPWLESLGIHPYHNLGGAKKIGRLETWVLKSRRSKLLTVSLRSEATIILEEEPKPEVDEEALLRQDPLASLEEESVPIAEDDTVSDESSVISSSTVLPEPCHFRTEHASHSSRTIALDLGVESSRAASPESFHLGKSITSPSYSSESQEICFEKIHDTAHNLSYSSTLRSLESDSVNRPVSFHCLFCLKRFDSQEEWATHEMLQHFLAQRFWVCMPKGPIEEADDGTEVCVFCLAVDLDAEHCAQHKVKRCLKKNVEDRTYRCKQDFEFHLQIFHGQDNMNVRTENWSSSPADDKWHWFCGFCDETMATWTQRGEHLSEHFKKGDSMSSWNLLVPSCPIDKNTGAPITWFSPLEMYGGALHTLQVQQLSHVERNPTLHEQEYCNYCQLYFESKRDAERHEELWHSPHNVWLCPTEADIRAAAHLPTGPLHLYLFPEISSSSRSSTDLCPYCGDSSDLWSGSDSDSDLADWDYRVRHLKSKHNFDRCNPDLRFYRPEQFLLHLADSHNLQLGSWMKGIVESCRTKAYLIDEIRKE</sequence>
<dbReference type="CDD" id="cd00067">
    <property type="entry name" value="GAL4"/>
    <property type="match status" value="1"/>
</dbReference>
<dbReference type="PROSITE" id="PS00028">
    <property type="entry name" value="ZINC_FINGER_C2H2_1"/>
    <property type="match status" value="2"/>
</dbReference>
<protein>
    <recommendedName>
        <fullName evidence="2">Zn(2)-C6 fungal-type domain-containing protein</fullName>
    </recommendedName>
</protein>
<proteinExistence type="predicted"/>
<accession>A0A1L7XHN5</accession>
<dbReference type="PROSITE" id="PS50048">
    <property type="entry name" value="ZN2_CY6_FUNGAL_2"/>
    <property type="match status" value="1"/>
</dbReference>
<dbReference type="GO" id="GO:0000981">
    <property type="term" value="F:DNA-binding transcription factor activity, RNA polymerase II-specific"/>
    <property type="evidence" value="ECO:0007669"/>
    <property type="project" value="InterPro"/>
</dbReference>
<dbReference type="Proteomes" id="UP000184330">
    <property type="component" value="Unassembled WGS sequence"/>
</dbReference>
<keyword evidence="1" id="KW-0539">Nucleus</keyword>
<reference evidence="3 4" key="1">
    <citation type="submission" date="2016-03" db="EMBL/GenBank/DDBJ databases">
        <authorList>
            <person name="Ploux O."/>
        </authorList>
    </citation>
    <scope>NUCLEOTIDE SEQUENCE [LARGE SCALE GENOMIC DNA]</scope>
    <source>
        <strain evidence="3 4">UAMH 11012</strain>
    </source>
</reference>
<dbReference type="STRING" id="576137.A0A1L7XHN5"/>
<dbReference type="SMART" id="SM00355">
    <property type="entry name" value="ZnF_C2H2"/>
    <property type="match status" value="3"/>
</dbReference>
<feature type="domain" description="Zn(2)-C6 fungal-type" evidence="2">
    <location>
        <begin position="162"/>
        <end position="192"/>
    </location>
</feature>
<dbReference type="GO" id="GO:0008270">
    <property type="term" value="F:zinc ion binding"/>
    <property type="evidence" value="ECO:0007669"/>
    <property type="project" value="InterPro"/>
</dbReference>
<gene>
    <name evidence="3" type="ORF">PAC_14440</name>
</gene>
<dbReference type="InterPro" id="IPR013087">
    <property type="entry name" value="Znf_C2H2_type"/>
</dbReference>
<dbReference type="SUPFAM" id="SSF57701">
    <property type="entry name" value="Zn2/Cys6 DNA-binding domain"/>
    <property type="match status" value="1"/>
</dbReference>
<dbReference type="InterPro" id="IPR036864">
    <property type="entry name" value="Zn2-C6_fun-type_DNA-bd_sf"/>
</dbReference>
<dbReference type="EMBL" id="FJOG01000027">
    <property type="protein sequence ID" value="CZR64542.1"/>
    <property type="molecule type" value="Genomic_DNA"/>
</dbReference>
<dbReference type="Gene3D" id="4.10.240.10">
    <property type="entry name" value="Zn(2)-C6 fungal-type DNA-binding domain"/>
    <property type="match status" value="1"/>
</dbReference>
<dbReference type="InterPro" id="IPR001138">
    <property type="entry name" value="Zn2Cys6_DnaBD"/>
</dbReference>
<evidence type="ECO:0000256" key="1">
    <source>
        <dbReference type="ARBA" id="ARBA00023242"/>
    </source>
</evidence>
<dbReference type="AlphaFoldDB" id="A0A1L7XHN5"/>
<dbReference type="OrthoDB" id="3557222at2759"/>
<organism evidence="3 4">
    <name type="scientific">Phialocephala subalpina</name>
    <dbReference type="NCBI Taxonomy" id="576137"/>
    <lineage>
        <taxon>Eukaryota</taxon>
        <taxon>Fungi</taxon>
        <taxon>Dikarya</taxon>
        <taxon>Ascomycota</taxon>
        <taxon>Pezizomycotina</taxon>
        <taxon>Leotiomycetes</taxon>
        <taxon>Helotiales</taxon>
        <taxon>Mollisiaceae</taxon>
        <taxon>Phialocephala</taxon>
        <taxon>Phialocephala fortinii species complex</taxon>
    </lineage>
</organism>